<dbReference type="CDD" id="cd23767">
    <property type="entry name" value="IQCD"/>
    <property type="match status" value="2"/>
</dbReference>
<dbReference type="SUPFAM" id="SSF52540">
    <property type="entry name" value="P-loop containing nucleoside triphosphate hydrolases"/>
    <property type="match status" value="1"/>
</dbReference>
<feature type="compositionally biased region" description="Basic and acidic residues" evidence="2">
    <location>
        <begin position="661"/>
        <end position="677"/>
    </location>
</feature>
<dbReference type="InterPro" id="IPR052318">
    <property type="entry name" value="CellDiv_DevSignal_Domain"/>
</dbReference>
<name>A0A9K3CS49_9EUKA</name>
<organism evidence="4 5">
    <name type="scientific">Kipferlia bialata</name>
    <dbReference type="NCBI Taxonomy" id="797122"/>
    <lineage>
        <taxon>Eukaryota</taxon>
        <taxon>Metamonada</taxon>
        <taxon>Carpediemonas-like organisms</taxon>
        <taxon>Kipferlia</taxon>
    </lineage>
</organism>
<keyword evidence="1" id="KW-0677">Repeat</keyword>
<feature type="compositionally biased region" description="Basic and acidic residues" evidence="2">
    <location>
        <begin position="567"/>
        <end position="584"/>
    </location>
</feature>
<dbReference type="InterPro" id="IPR027417">
    <property type="entry name" value="P-loop_NTPase"/>
</dbReference>
<dbReference type="Proteomes" id="UP000265618">
    <property type="component" value="Unassembled WGS sequence"/>
</dbReference>
<feature type="compositionally biased region" description="Polar residues" evidence="2">
    <location>
        <begin position="954"/>
        <end position="968"/>
    </location>
</feature>
<feature type="compositionally biased region" description="Basic and acidic residues" evidence="2">
    <location>
        <begin position="867"/>
        <end position="878"/>
    </location>
</feature>
<evidence type="ECO:0008006" key="6">
    <source>
        <dbReference type="Google" id="ProtNLM"/>
    </source>
</evidence>
<evidence type="ECO:0000313" key="4">
    <source>
        <dbReference type="EMBL" id="GIQ82299.1"/>
    </source>
</evidence>
<dbReference type="PROSITE" id="PS50096">
    <property type="entry name" value="IQ"/>
    <property type="match status" value="4"/>
</dbReference>
<comment type="caution">
    <text evidence="4">The sequence shown here is derived from an EMBL/GenBank/DDBJ whole genome shotgun (WGS) entry which is preliminary data.</text>
</comment>
<gene>
    <name evidence="3" type="ORF">KIPB_001463</name>
    <name evidence="4" type="ORF">KIPB_003409</name>
</gene>
<dbReference type="PANTHER" id="PTHR22590">
    <property type="entry name" value="MYOSIN MOTOR DOMAIN-CONTAINING PROTEIN"/>
    <property type="match status" value="1"/>
</dbReference>
<dbReference type="PANTHER" id="PTHR22590:SF5">
    <property type="entry name" value="MYOSIN MOTOR DOMAIN-CONTAINING PROTEIN"/>
    <property type="match status" value="1"/>
</dbReference>
<sequence>MQSFVRQCKLAQDTFKRLQASATAKRRTSAAITIQSYARTYLAKKRVQRMRDAAQYIQRVWRGTYAFLGYRSLVQTKNISRSILSDCIHNAVFSTGERDEAVLRIQRVWRGYRVRCLIAAAKAGQEFLGGPIDAEGIVNLVNPSPPFMSHAITSRIIQALLTDADKQMLVDARVESTNPVSLAQVMPDRDKQVSSAQPRIRHGSKERPTSAGSARKFDYATRIQAAWRGYAAKKWFNESLRRKYLKQLGVDTDENGAIIDPYVKVTTGIFGQTREQWAKEQLKKAQRATSARSKYYIALPNGCLAGKYRHKGDARANAASPDLDVVAEEYYDRMADNAANSLAQLATSLNVHVSELVTGPKDDNSRMVMQSRMLSRHPLVESILPATSADTTLAQYYIESTPLELPPVPSHKRADRESAQITKALREKETLRKRRHQEWQSDVFIPGYDHSLAGTVYRIRRTEFDRVQAKHAESLAREMSFTRSKHRQSLMEEYNQQGRSSMSSRGGMSRQSGATSVMSQLRRLDSMTPSSDMDGPLPVQRQSSRPAPMRPSRMSTTSYPEEGYAEQEARRRLKEELRVDRDGWDTEGPAAASVKRSEEKAAEAQPDPFGFSRPPNTLDPFQAMEERERVRTPRLPSRDVQTRPARPSAPTQERVSGWPEGEDRVPERPIASREDGYVRPARPTSDVFKFDKVEDTSDDESSLADPFAREASATRRDPFSSSEVPAPAARRDPFASDPFADGPPLIDPFSAKTPPAPSPSAFSFGGDAAPGAPSRPAASSEAADTGVFSFGDAAPAPKVEEDKGTPFFFDSVQPAPKAPLPPREPRPPREAPKGVVRRRSSLAASETYKPAYGAPRSKLSGRTSRPSSDREDNGRESGMEGSSAWESSDDRASDYEAVSDAVSRTESVPWRSQLGMPQPPTLLHVTHSERELRRQAISETERLKSRGPRPVMMTSPTSLARGSESSALRSREGSAPSLQHQYPTSRVQLAFREEMSSDDDYTVE</sequence>
<evidence type="ECO:0000256" key="1">
    <source>
        <dbReference type="ARBA" id="ARBA00022737"/>
    </source>
</evidence>
<reference evidence="4 5" key="2">
    <citation type="journal article" date="2018" name="PLoS ONE">
        <title>The draft genome of Kipferlia bialata reveals reductive genome evolution in fornicate parasites.</title>
        <authorList>
            <person name="Tanifuji G."/>
            <person name="Takabayashi S."/>
            <person name="Kume K."/>
            <person name="Takagi M."/>
            <person name="Nakayama T."/>
            <person name="Kamikawa R."/>
            <person name="Inagaki Y."/>
            <person name="Hashimoto T."/>
        </authorList>
    </citation>
    <scope>NUCLEOTIDE SEQUENCE [LARGE SCALE GENOMIC DNA]</scope>
    <source>
        <strain evidence="4">NY0173</strain>
    </source>
</reference>
<feature type="compositionally biased region" description="Basic and acidic residues" evidence="2">
    <location>
        <begin position="926"/>
        <end position="944"/>
    </location>
</feature>
<feature type="compositionally biased region" description="Low complexity" evidence="2">
    <location>
        <begin position="748"/>
        <end position="783"/>
    </location>
</feature>
<evidence type="ECO:0000313" key="5">
    <source>
        <dbReference type="Proteomes" id="UP000265618"/>
    </source>
</evidence>
<evidence type="ECO:0000313" key="3">
    <source>
        <dbReference type="EMBL" id="GIQ80634.1"/>
    </source>
</evidence>
<feature type="compositionally biased region" description="Polar residues" evidence="2">
    <location>
        <begin position="976"/>
        <end position="986"/>
    </location>
</feature>
<dbReference type="SMART" id="SM00015">
    <property type="entry name" value="IQ"/>
    <property type="match status" value="4"/>
</dbReference>
<dbReference type="AlphaFoldDB" id="A0A9K3CS49"/>
<accession>A0A9K3CS49</accession>
<feature type="compositionally biased region" description="Low complexity" evidence="2">
    <location>
        <begin position="496"/>
        <end position="513"/>
    </location>
</feature>
<feature type="region of interest" description="Disordered" evidence="2">
    <location>
        <begin position="187"/>
        <end position="213"/>
    </location>
</feature>
<feature type="region of interest" description="Disordered" evidence="2">
    <location>
        <begin position="478"/>
        <end position="986"/>
    </location>
</feature>
<reference evidence="4" key="1">
    <citation type="submission" date="2016-10" db="EMBL/GenBank/DDBJ databases">
        <authorList>
            <person name="Tanifuji G."/>
            <person name="Kume K."/>
            <person name="Nakayama T."/>
            <person name="Takabayashi S."/>
            <person name="Hashimoto T."/>
        </authorList>
    </citation>
    <scope>NUCLEOTIDE SEQUENCE</scope>
    <source>
        <strain evidence="4">NY0173</strain>
    </source>
</reference>
<dbReference type="EMBL" id="BDIP01000651">
    <property type="protein sequence ID" value="GIQ82299.1"/>
    <property type="molecule type" value="Genomic_DNA"/>
</dbReference>
<evidence type="ECO:0000256" key="2">
    <source>
        <dbReference type="SAM" id="MobiDB-lite"/>
    </source>
</evidence>
<dbReference type="EMBL" id="BDIP01000209">
    <property type="protein sequence ID" value="GIQ80634.1"/>
    <property type="molecule type" value="Genomic_DNA"/>
</dbReference>
<proteinExistence type="predicted"/>
<protein>
    <recommendedName>
        <fullName evidence="6">IQ motif, EF-hand binding site</fullName>
    </recommendedName>
</protein>
<dbReference type="Gene3D" id="1.20.5.190">
    <property type="match status" value="1"/>
</dbReference>
<feature type="compositionally biased region" description="Basic and acidic residues" evidence="2">
    <location>
        <begin position="624"/>
        <end position="641"/>
    </location>
</feature>
<dbReference type="Pfam" id="PF00612">
    <property type="entry name" value="IQ"/>
    <property type="match status" value="3"/>
</dbReference>
<feature type="compositionally biased region" description="Basic and acidic residues" evidence="2">
    <location>
        <begin position="823"/>
        <end position="832"/>
    </location>
</feature>
<keyword evidence="5" id="KW-1185">Reference proteome</keyword>
<dbReference type="InterPro" id="IPR000048">
    <property type="entry name" value="IQ_motif_EF-hand-BS"/>
</dbReference>